<dbReference type="PANTHER" id="PTHR11610">
    <property type="entry name" value="LIPASE"/>
    <property type="match status" value="1"/>
</dbReference>
<evidence type="ECO:0000256" key="3">
    <source>
        <dbReference type="ARBA" id="ARBA00022525"/>
    </source>
</evidence>
<dbReference type="Pfam" id="PF01477">
    <property type="entry name" value="PLAT"/>
    <property type="match status" value="1"/>
</dbReference>
<feature type="binding site" evidence="6">
    <location>
        <position position="200"/>
    </location>
    <ligand>
        <name>Ca(2+)</name>
        <dbReference type="ChEBI" id="CHEBI:29108"/>
    </ligand>
</feature>
<dbReference type="CDD" id="cd00707">
    <property type="entry name" value="Pancreat_lipase_like"/>
    <property type="match status" value="1"/>
</dbReference>
<dbReference type="InterPro" id="IPR033906">
    <property type="entry name" value="Lipase_N"/>
</dbReference>
<dbReference type="AlphaFoldDB" id="A0ABD0LPY5"/>
<dbReference type="Gene3D" id="2.60.60.20">
    <property type="entry name" value="PLAT/LH2 domain"/>
    <property type="match status" value="1"/>
</dbReference>
<keyword evidence="11" id="KW-1185">Reference proteome</keyword>
<dbReference type="InterPro" id="IPR016272">
    <property type="entry name" value="Lipase_LIPH"/>
</dbReference>
<dbReference type="InterPro" id="IPR001024">
    <property type="entry name" value="PLAT/LH2_dom"/>
</dbReference>
<dbReference type="Gene3D" id="3.40.50.1820">
    <property type="entry name" value="alpha/beta hydrolase"/>
    <property type="match status" value="1"/>
</dbReference>
<evidence type="ECO:0000256" key="2">
    <source>
        <dbReference type="ARBA" id="ARBA00010701"/>
    </source>
</evidence>
<feature type="binding site" evidence="6">
    <location>
        <position position="205"/>
    </location>
    <ligand>
        <name>Ca(2+)</name>
        <dbReference type="ChEBI" id="CHEBI:29108"/>
    </ligand>
</feature>
<organism evidence="10 11">
    <name type="scientific">Batillaria attramentaria</name>
    <dbReference type="NCBI Taxonomy" id="370345"/>
    <lineage>
        <taxon>Eukaryota</taxon>
        <taxon>Metazoa</taxon>
        <taxon>Spiralia</taxon>
        <taxon>Lophotrochozoa</taxon>
        <taxon>Mollusca</taxon>
        <taxon>Gastropoda</taxon>
        <taxon>Caenogastropoda</taxon>
        <taxon>Sorbeoconcha</taxon>
        <taxon>Cerithioidea</taxon>
        <taxon>Batillariidae</taxon>
        <taxon>Batillaria</taxon>
    </lineage>
</organism>
<comment type="similarity">
    <text evidence="2 8">Belongs to the AB hydrolase superfamily. Lipase family.</text>
</comment>
<comment type="subcellular location">
    <subcellularLocation>
        <location evidence="1">Secreted</location>
    </subcellularLocation>
</comment>
<evidence type="ECO:0000313" key="11">
    <source>
        <dbReference type="Proteomes" id="UP001519460"/>
    </source>
</evidence>
<gene>
    <name evidence="10" type="ORF">BaRGS_00007316</name>
</gene>
<evidence type="ECO:0000256" key="7">
    <source>
        <dbReference type="PROSITE-ProRule" id="PRU00152"/>
    </source>
</evidence>
<dbReference type="FunFam" id="3.40.50.1820:FF:000033">
    <property type="entry name" value="Pancreatic triacylglycerol lipase"/>
    <property type="match status" value="1"/>
</dbReference>
<evidence type="ECO:0000259" key="9">
    <source>
        <dbReference type="PROSITE" id="PS50095"/>
    </source>
</evidence>
<dbReference type="InterPro" id="IPR029058">
    <property type="entry name" value="AB_hydrolase_fold"/>
</dbReference>
<dbReference type="PRINTS" id="PR00823">
    <property type="entry name" value="PANCLIPASE"/>
</dbReference>
<comment type="caution">
    <text evidence="10">The sequence shown here is derived from an EMBL/GenBank/DDBJ whole genome shotgun (WGS) entry which is preliminary data.</text>
</comment>
<dbReference type="InterPro" id="IPR002331">
    <property type="entry name" value="Lipase_panc"/>
</dbReference>
<protein>
    <recommendedName>
        <fullName evidence="9">PLAT domain-containing protein</fullName>
    </recommendedName>
</protein>
<feature type="active site" description="Nucleophile" evidence="5">
    <location>
        <position position="163"/>
    </location>
</feature>
<evidence type="ECO:0000313" key="10">
    <source>
        <dbReference type="EMBL" id="KAK7501512.1"/>
    </source>
</evidence>
<feature type="binding site" evidence="6">
    <location>
        <position position="202"/>
    </location>
    <ligand>
        <name>Ca(2+)</name>
        <dbReference type="ChEBI" id="CHEBI:29108"/>
    </ligand>
</feature>
<keyword evidence="3" id="KW-0964">Secreted</keyword>
<evidence type="ECO:0000256" key="5">
    <source>
        <dbReference type="PIRSR" id="PIRSR000865-1"/>
    </source>
</evidence>
<dbReference type="PRINTS" id="PR00821">
    <property type="entry name" value="TAGLIPASE"/>
</dbReference>
<keyword evidence="4" id="KW-1015">Disulfide bond</keyword>
<evidence type="ECO:0000256" key="8">
    <source>
        <dbReference type="RuleBase" id="RU004262"/>
    </source>
</evidence>
<proteinExistence type="inferred from homology"/>
<accession>A0ABD0LPY5</accession>
<comment type="caution">
    <text evidence="7">Lacks conserved residue(s) required for the propagation of feature annotation.</text>
</comment>
<feature type="domain" description="PLAT" evidence="9">
    <location>
        <begin position="348"/>
        <end position="477"/>
    </location>
</feature>
<reference evidence="10 11" key="1">
    <citation type="journal article" date="2023" name="Sci. Data">
        <title>Genome assembly of the Korean intertidal mud-creeper Batillaria attramentaria.</title>
        <authorList>
            <person name="Patra A.K."/>
            <person name="Ho P.T."/>
            <person name="Jun S."/>
            <person name="Lee S.J."/>
            <person name="Kim Y."/>
            <person name="Won Y.J."/>
        </authorList>
    </citation>
    <scope>NUCLEOTIDE SEQUENCE [LARGE SCALE GENOMIC DNA]</scope>
    <source>
        <strain evidence="10">Wonlab-2016</strain>
    </source>
</reference>
<dbReference type="GO" id="GO:0005576">
    <property type="term" value="C:extracellular region"/>
    <property type="evidence" value="ECO:0007669"/>
    <property type="project" value="UniProtKB-SubCell"/>
</dbReference>
<dbReference type="InterPro" id="IPR013818">
    <property type="entry name" value="Lipase"/>
</dbReference>
<evidence type="ECO:0000256" key="6">
    <source>
        <dbReference type="PIRSR" id="PIRSR000865-2"/>
    </source>
</evidence>
<dbReference type="SUPFAM" id="SSF53474">
    <property type="entry name" value="alpha/beta-Hydrolases"/>
    <property type="match status" value="1"/>
</dbReference>
<evidence type="ECO:0000256" key="4">
    <source>
        <dbReference type="ARBA" id="ARBA00023157"/>
    </source>
</evidence>
<sequence length="477" mass="52594">MAVSYVCTGGSACYGDLGCFSNDAPFFSLYRPLSLLPQSPQTINPKFTLYTREDATRGRLLHAGDVTSLNSSTFNPNRPTKFVVHGFIDNGVLATWMKEMKDEFLRQGDYNVVLVDWGHGSLALYGQATANTRVVGAMIAQLINFMKDTTGARPEDMHVLGHSLGSHVAGYAGERVRYLGRITGLDPAEPYFQNTDKAVRLDPTDALFVDVIHSDGASFYSTKLGLGMSQACGHVDYYPNGGHDQPGCEKGPVQHLAENGLYEGTREFVACNHMRSYHLFIDSINSHCPFEGYRCSSEDEFNAGNCMPCSGEGCGYMGMHADRVKPANRRSTNKYFLKTGDHSHYCRYHYKVAVTFAHPTGSKQERGKVYLQLTGTSGQTQQISVNDDYVYISPGQTYTYILTSATQLGEVQSVTFKWDHDSTLLNVGSWNVLGLRHPKLYLDRIQILNGESRATSTLCAHGVGVETDHSQVIGTVC</sequence>
<dbReference type="Proteomes" id="UP001519460">
    <property type="component" value="Unassembled WGS sequence"/>
</dbReference>
<dbReference type="InterPro" id="IPR000734">
    <property type="entry name" value="TAG_lipase"/>
</dbReference>
<feature type="active site" description="Charge relay system" evidence="5">
    <location>
        <position position="186"/>
    </location>
</feature>
<evidence type="ECO:0000256" key="1">
    <source>
        <dbReference type="ARBA" id="ARBA00004613"/>
    </source>
</evidence>
<dbReference type="EMBL" id="JACVVK020000031">
    <property type="protein sequence ID" value="KAK7501512.1"/>
    <property type="molecule type" value="Genomic_DNA"/>
</dbReference>
<name>A0ABD0LPY5_9CAEN</name>
<dbReference type="PROSITE" id="PS50095">
    <property type="entry name" value="PLAT"/>
    <property type="match status" value="1"/>
</dbReference>
<feature type="active site" description="Charge relay system" evidence="5">
    <location>
        <position position="273"/>
    </location>
</feature>
<dbReference type="PIRSF" id="PIRSF000865">
    <property type="entry name" value="Lipoprotein_lipase_LIPH"/>
    <property type="match status" value="1"/>
</dbReference>
<dbReference type="InterPro" id="IPR036392">
    <property type="entry name" value="PLAT/LH2_dom_sf"/>
</dbReference>
<dbReference type="Pfam" id="PF00151">
    <property type="entry name" value="Lipase"/>
    <property type="match status" value="1"/>
</dbReference>
<keyword evidence="6" id="KW-0479">Metal-binding</keyword>
<keyword evidence="6" id="KW-0106">Calcium</keyword>
<dbReference type="SUPFAM" id="SSF49723">
    <property type="entry name" value="Lipase/lipooxygenase domain (PLAT/LH2 domain)"/>
    <property type="match status" value="1"/>
</dbReference>